<organism evidence="2 3">
    <name type="scientific">Vitis vinifera</name>
    <name type="common">Grape</name>
    <dbReference type="NCBI Taxonomy" id="29760"/>
    <lineage>
        <taxon>Eukaryota</taxon>
        <taxon>Viridiplantae</taxon>
        <taxon>Streptophyta</taxon>
        <taxon>Embryophyta</taxon>
        <taxon>Tracheophyta</taxon>
        <taxon>Spermatophyta</taxon>
        <taxon>Magnoliopsida</taxon>
        <taxon>eudicotyledons</taxon>
        <taxon>Gunneridae</taxon>
        <taxon>Pentapetalae</taxon>
        <taxon>rosids</taxon>
        <taxon>Vitales</taxon>
        <taxon>Vitaceae</taxon>
        <taxon>Viteae</taxon>
        <taxon>Vitis</taxon>
    </lineage>
</organism>
<protein>
    <submittedName>
        <fullName evidence="2">Retrovirus-related Pol polyprotein from transposon TNT 1-94</fullName>
    </submittedName>
</protein>
<proteinExistence type="predicted"/>
<sequence length="114" mass="13296">MVVFMVLYVDDIMFIGNDVELLSLVKIQLSAFFQMKNLGDTQDILRIKFLKDCKNRKSLLSQATYIDKLLIKYVMQDSKKGLLSLRYPTWLANVVVVLKKNKEVEDVCRLHQPQ</sequence>
<reference evidence="2 3" key="1">
    <citation type="journal article" date="2018" name="PLoS Genet.">
        <title>Population sequencing reveals clonal diversity and ancestral inbreeding in the grapevine cultivar Chardonnay.</title>
        <authorList>
            <person name="Roach M.J."/>
            <person name="Johnson D.L."/>
            <person name="Bohlmann J."/>
            <person name="van Vuuren H.J."/>
            <person name="Jones S.J."/>
            <person name="Pretorius I.S."/>
            <person name="Schmidt S.A."/>
            <person name="Borneman A.R."/>
        </authorList>
    </citation>
    <scope>NUCLEOTIDE SEQUENCE [LARGE SCALE GENOMIC DNA]</scope>
    <source>
        <strain evidence="3">cv. Chardonnay</strain>
        <tissue evidence="2">Leaf</tissue>
    </source>
</reference>
<dbReference type="Proteomes" id="UP000288805">
    <property type="component" value="Unassembled WGS sequence"/>
</dbReference>
<evidence type="ECO:0000259" key="1">
    <source>
        <dbReference type="Pfam" id="PF07727"/>
    </source>
</evidence>
<dbReference type="InterPro" id="IPR013103">
    <property type="entry name" value="RVT_2"/>
</dbReference>
<dbReference type="Pfam" id="PF07727">
    <property type="entry name" value="RVT_2"/>
    <property type="match status" value="1"/>
</dbReference>
<dbReference type="EMBL" id="QGNW01001801">
    <property type="protein sequence ID" value="RVW30344.1"/>
    <property type="molecule type" value="Genomic_DNA"/>
</dbReference>
<evidence type="ECO:0000313" key="2">
    <source>
        <dbReference type="EMBL" id="RVW30344.1"/>
    </source>
</evidence>
<name>A0A438D4G5_VITVI</name>
<dbReference type="AlphaFoldDB" id="A0A438D4G5"/>
<evidence type="ECO:0000313" key="3">
    <source>
        <dbReference type="Proteomes" id="UP000288805"/>
    </source>
</evidence>
<accession>A0A438D4G5</accession>
<comment type="caution">
    <text evidence="2">The sequence shown here is derived from an EMBL/GenBank/DDBJ whole genome shotgun (WGS) entry which is preliminary data.</text>
</comment>
<gene>
    <name evidence="2" type="primary">POLX_974</name>
    <name evidence="2" type="ORF">CK203_103723</name>
</gene>
<feature type="domain" description="Reverse transcriptase Ty1/copia-type" evidence="1">
    <location>
        <begin position="4"/>
        <end position="79"/>
    </location>
</feature>